<dbReference type="EMBL" id="ASWF01000002">
    <property type="protein sequence ID" value="EOT77788.1"/>
    <property type="molecule type" value="Genomic_DNA"/>
</dbReference>
<organism evidence="4 6">
    <name type="scientific">Enterococcus raffinosus ATCC 49464</name>
    <dbReference type="NCBI Taxonomy" id="1158602"/>
    <lineage>
        <taxon>Bacteria</taxon>
        <taxon>Bacillati</taxon>
        <taxon>Bacillota</taxon>
        <taxon>Bacilli</taxon>
        <taxon>Lactobacillales</taxon>
        <taxon>Enterococcaceae</taxon>
        <taxon>Enterococcus</taxon>
    </lineage>
</organism>
<evidence type="ECO:0000313" key="7">
    <source>
        <dbReference type="Proteomes" id="UP000014158"/>
    </source>
</evidence>
<dbReference type="PATRIC" id="fig|1158602.3.peg.623"/>
<reference evidence="5 7" key="2">
    <citation type="submission" date="2013-03" db="EMBL/GenBank/DDBJ databases">
        <title>The Genome Sequence of Enterococcus raffinosus ATCC_49464 (PacBio/Illumina hybrid assembly).</title>
        <authorList>
            <consortium name="The Broad Institute Genomics Platform"/>
            <consortium name="The Broad Institute Genome Sequencing Center for Infectious Disease"/>
            <person name="Earl A."/>
            <person name="Russ C."/>
            <person name="Gilmore M."/>
            <person name="Surin D."/>
            <person name="Walker B."/>
            <person name="Young S."/>
            <person name="Zeng Q."/>
            <person name="Gargeya S."/>
            <person name="Fitzgerald M."/>
            <person name="Haas B."/>
            <person name="Abouelleil A."/>
            <person name="Allen A.W."/>
            <person name="Alvarado L."/>
            <person name="Arachchi H.M."/>
            <person name="Berlin A.M."/>
            <person name="Chapman S.B."/>
            <person name="Gainer-Dewar J."/>
            <person name="Goldberg J."/>
            <person name="Griggs A."/>
            <person name="Gujja S."/>
            <person name="Hansen M."/>
            <person name="Howarth C."/>
            <person name="Imamovic A."/>
            <person name="Ireland A."/>
            <person name="Larimer J."/>
            <person name="McCowan C."/>
            <person name="Murphy C."/>
            <person name="Pearson M."/>
            <person name="Poon T.W."/>
            <person name="Priest M."/>
            <person name="Roberts A."/>
            <person name="Saif S."/>
            <person name="Shea T."/>
            <person name="Sisk P."/>
            <person name="Sykes S."/>
            <person name="Wortman J."/>
            <person name="Nusbaum C."/>
            <person name="Birren B."/>
        </authorList>
    </citation>
    <scope>NUCLEOTIDE SEQUENCE [LARGE SCALE GENOMIC DNA]</scope>
    <source>
        <strain evidence="5 7">ATCC 49464</strain>
    </source>
</reference>
<accession>R2S2E4</accession>
<dbReference type="Proteomes" id="UP000013877">
    <property type="component" value="Unassembled WGS sequence"/>
</dbReference>
<dbReference type="HOGENOM" id="CLU_101718_1_0_9"/>
<dbReference type="OrthoDB" id="2193059at2"/>
<name>R2S2E4_9ENTE</name>
<feature type="compositionally biased region" description="Polar residues" evidence="1">
    <location>
        <begin position="38"/>
        <end position="49"/>
    </location>
</feature>
<feature type="region of interest" description="Disordered" evidence="1">
    <location>
        <begin position="24"/>
        <end position="74"/>
    </location>
</feature>
<feature type="chain" id="PRO_5004356473" description="WxL domain-containing protein" evidence="2">
    <location>
        <begin position="25"/>
        <end position="272"/>
    </location>
</feature>
<sequence>MKKVTLLAIPLMSLGLVWSSSAFAATDGQNPDPASRKTPVSASLISDDTNPVPPVPEINGPDPSKPDETGPTGPFALSYVPRSLETASTKLKDSGEQTIPFTMTEAQNGHVGVKDKTRGSKGWQLTAALKWTDKIPVAGAKIEFSNGDNPGVDTLIKNNKGTLDGSNPAADLQPLTAPEKASISSGGTAGKITLTAGSTVDAVGDTVEIMSATDMTEPTNPAPDAPPYYYNGVYDYKLGKASLILPETNKIKVGQYAAEIQWNLGLLPVPTP</sequence>
<keyword evidence="7" id="KW-1185">Reference proteome</keyword>
<evidence type="ECO:0000256" key="1">
    <source>
        <dbReference type="SAM" id="MobiDB-lite"/>
    </source>
</evidence>
<reference evidence="4 6" key="1">
    <citation type="submission" date="2013-02" db="EMBL/GenBank/DDBJ databases">
        <title>The Genome Sequence of Enterococcus raffinosus ATCC_49464.</title>
        <authorList>
            <consortium name="The Broad Institute Genome Sequencing Platform"/>
            <consortium name="The Broad Institute Genome Sequencing Center for Infectious Disease"/>
            <person name="Earl A.M."/>
            <person name="Gilmore M.S."/>
            <person name="Lebreton F."/>
            <person name="Walker B."/>
            <person name="Young S.K."/>
            <person name="Zeng Q."/>
            <person name="Gargeya S."/>
            <person name="Fitzgerald M."/>
            <person name="Haas B."/>
            <person name="Abouelleil A."/>
            <person name="Alvarado L."/>
            <person name="Arachchi H.M."/>
            <person name="Berlin A.M."/>
            <person name="Chapman S.B."/>
            <person name="Dewar J."/>
            <person name="Goldberg J."/>
            <person name="Griggs A."/>
            <person name="Gujja S."/>
            <person name="Hansen M."/>
            <person name="Howarth C."/>
            <person name="Imamovic A."/>
            <person name="Larimer J."/>
            <person name="McCowan C."/>
            <person name="Murphy C."/>
            <person name="Neiman D."/>
            <person name="Pearson M."/>
            <person name="Priest M."/>
            <person name="Roberts A."/>
            <person name="Saif S."/>
            <person name="Shea T."/>
            <person name="Sisk P."/>
            <person name="Sykes S."/>
            <person name="Wortman J."/>
            <person name="Nusbaum C."/>
            <person name="Birren B."/>
        </authorList>
    </citation>
    <scope>NUCLEOTIDE SEQUENCE [LARGE SCALE GENOMIC DNA]</scope>
    <source>
        <strain evidence="4 6">ATCC 49464</strain>
    </source>
</reference>
<proteinExistence type="predicted"/>
<evidence type="ECO:0000256" key="2">
    <source>
        <dbReference type="SAM" id="SignalP"/>
    </source>
</evidence>
<dbReference type="InterPro" id="IPR027994">
    <property type="entry name" value="WxL_dom"/>
</dbReference>
<comment type="caution">
    <text evidence="4">The sequence shown here is derived from an EMBL/GenBank/DDBJ whole genome shotgun (WGS) entry which is preliminary data.</text>
</comment>
<feature type="region of interest" description="Disordered" evidence="1">
    <location>
        <begin position="164"/>
        <end position="188"/>
    </location>
</feature>
<dbReference type="Pfam" id="PF13731">
    <property type="entry name" value="WxL"/>
    <property type="match status" value="1"/>
</dbReference>
<dbReference type="Proteomes" id="UP000014158">
    <property type="component" value="Unassembled WGS sequence"/>
</dbReference>
<dbReference type="RefSeq" id="WP_010743948.1">
    <property type="nucleotide sequence ID" value="NZ_ASWF01000002.1"/>
</dbReference>
<feature type="signal peptide" evidence="2">
    <location>
        <begin position="1"/>
        <end position="24"/>
    </location>
</feature>
<evidence type="ECO:0000313" key="5">
    <source>
        <dbReference type="EMBL" id="EOT77788.1"/>
    </source>
</evidence>
<dbReference type="EMBL" id="AJAL01000001">
    <property type="protein sequence ID" value="EOH82374.1"/>
    <property type="molecule type" value="Genomic_DNA"/>
</dbReference>
<evidence type="ECO:0000313" key="6">
    <source>
        <dbReference type="Proteomes" id="UP000013877"/>
    </source>
</evidence>
<gene>
    <name evidence="5" type="ORF">I590_01325</name>
    <name evidence="4" type="ORF">UAK_00610</name>
</gene>
<evidence type="ECO:0000259" key="3">
    <source>
        <dbReference type="Pfam" id="PF13731"/>
    </source>
</evidence>
<dbReference type="AlphaFoldDB" id="R2S2E4"/>
<feature type="domain" description="WxL" evidence="3">
    <location>
        <begin position="37"/>
        <end position="265"/>
    </location>
</feature>
<protein>
    <recommendedName>
        <fullName evidence="3">WxL domain-containing protein</fullName>
    </recommendedName>
</protein>
<evidence type="ECO:0000313" key="4">
    <source>
        <dbReference type="EMBL" id="EOH82374.1"/>
    </source>
</evidence>
<keyword evidence="2" id="KW-0732">Signal</keyword>